<evidence type="ECO:0000313" key="5">
    <source>
        <dbReference type="Proteomes" id="UP000593567"/>
    </source>
</evidence>
<gene>
    <name evidence="4" type="ORF">EB796_002737</name>
</gene>
<feature type="signal peptide" evidence="3">
    <location>
        <begin position="1"/>
        <end position="21"/>
    </location>
</feature>
<keyword evidence="5" id="KW-1185">Reference proteome</keyword>
<comment type="caution">
    <text evidence="4">The sequence shown here is derived from an EMBL/GenBank/DDBJ whole genome shotgun (WGS) entry which is preliminary data.</text>
</comment>
<keyword evidence="2" id="KW-1133">Transmembrane helix</keyword>
<evidence type="ECO:0000256" key="3">
    <source>
        <dbReference type="SAM" id="SignalP"/>
    </source>
</evidence>
<evidence type="ECO:0000256" key="2">
    <source>
        <dbReference type="SAM" id="Phobius"/>
    </source>
</evidence>
<feature type="compositionally biased region" description="Polar residues" evidence="1">
    <location>
        <begin position="123"/>
        <end position="144"/>
    </location>
</feature>
<feature type="transmembrane region" description="Helical" evidence="2">
    <location>
        <begin position="76"/>
        <end position="97"/>
    </location>
</feature>
<dbReference type="AlphaFoldDB" id="A0A7J7KKW1"/>
<accession>A0A7J7KKW1</accession>
<keyword evidence="2" id="KW-0812">Transmembrane</keyword>
<proteinExistence type="predicted"/>
<feature type="chain" id="PRO_5029885202" evidence="3">
    <location>
        <begin position="22"/>
        <end position="176"/>
    </location>
</feature>
<dbReference type="EMBL" id="VXIV02000324">
    <property type="protein sequence ID" value="KAF6038953.1"/>
    <property type="molecule type" value="Genomic_DNA"/>
</dbReference>
<keyword evidence="3" id="KW-0732">Signal</keyword>
<dbReference type="Proteomes" id="UP000593567">
    <property type="component" value="Unassembled WGS sequence"/>
</dbReference>
<keyword evidence="2" id="KW-0472">Membrane</keyword>
<feature type="region of interest" description="Disordered" evidence="1">
    <location>
        <begin position="121"/>
        <end position="176"/>
    </location>
</feature>
<organism evidence="4 5">
    <name type="scientific">Bugula neritina</name>
    <name type="common">Brown bryozoan</name>
    <name type="synonym">Sertularia neritina</name>
    <dbReference type="NCBI Taxonomy" id="10212"/>
    <lineage>
        <taxon>Eukaryota</taxon>
        <taxon>Metazoa</taxon>
        <taxon>Spiralia</taxon>
        <taxon>Lophotrochozoa</taxon>
        <taxon>Bryozoa</taxon>
        <taxon>Gymnolaemata</taxon>
        <taxon>Cheilostomatida</taxon>
        <taxon>Flustrina</taxon>
        <taxon>Buguloidea</taxon>
        <taxon>Bugulidae</taxon>
        <taxon>Bugula</taxon>
    </lineage>
</organism>
<name>A0A7J7KKW1_BUGNE</name>
<evidence type="ECO:0000256" key="1">
    <source>
        <dbReference type="SAM" id="MobiDB-lite"/>
    </source>
</evidence>
<sequence>MSMCSIHVLVFCIFCLRAVHANNWTHSILSGNATITQENLTLEINSTRAYSTTQLAKNLSNGNRKRSQNQIDERLVFIYILIPAVVILILACCGMTYKYRKSKPWAEGHRLRREGLRLKYAAGQSSAESGSDTESTTNTPNNSDDISRKTKNETQNQHQRKKDPHNFTDMSVFHVT</sequence>
<evidence type="ECO:0000313" key="4">
    <source>
        <dbReference type="EMBL" id="KAF6038953.1"/>
    </source>
</evidence>
<protein>
    <submittedName>
        <fullName evidence="4">Uncharacterized protein</fullName>
    </submittedName>
</protein>
<reference evidence="4" key="1">
    <citation type="submission" date="2020-06" db="EMBL/GenBank/DDBJ databases">
        <title>Draft genome of Bugula neritina, a colonial animal packing powerful symbionts and potential medicines.</title>
        <authorList>
            <person name="Rayko M."/>
        </authorList>
    </citation>
    <scope>NUCLEOTIDE SEQUENCE [LARGE SCALE GENOMIC DNA]</scope>
    <source>
        <strain evidence="4">Kwan_BN1</strain>
    </source>
</reference>